<dbReference type="EMBL" id="ODYU01008580">
    <property type="protein sequence ID" value="SOQ52301.1"/>
    <property type="molecule type" value="Genomic_DNA"/>
</dbReference>
<accession>A0A2H1WGW0</accession>
<evidence type="ECO:0000256" key="1">
    <source>
        <dbReference type="SAM" id="MobiDB-lite"/>
    </source>
</evidence>
<name>A0A2H1WGW0_SPOFR</name>
<proteinExistence type="predicted"/>
<feature type="region of interest" description="Disordered" evidence="1">
    <location>
        <begin position="1"/>
        <end position="23"/>
    </location>
</feature>
<evidence type="ECO:0000313" key="2">
    <source>
        <dbReference type="EMBL" id="SOQ52301.1"/>
    </source>
</evidence>
<reference evidence="2" key="1">
    <citation type="submission" date="2016-07" db="EMBL/GenBank/DDBJ databases">
        <authorList>
            <person name="Bretaudeau A."/>
        </authorList>
    </citation>
    <scope>NUCLEOTIDE SEQUENCE</scope>
    <source>
        <strain evidence="2">Rice</strain>
        <tissue evidence="2">Whole body</tissue>
    </source>
</reference>
<sequence length="69" mass="7761">MVDNAPVTSRDAWKSADSCQPQNASDRTIFNLCHCVYTVVVVETENKCTPVLSRCIAINRPRVSTFWKS</sequence>
<dbReference type="AlphaFoldDB" id="A0A2H1WGW0"/>
<protein>
    <submittedName>
        <fullName evidence="2">SFRICE_013482</fullName>
    </submittedName>
</protein>
<organism evidence="2">
    <name type="scientific">Spodoptera frugiperda</name>
    <name type="common">Fall armyworm</name>
    <dbReference type="NCBI Taxonomy" id="7108"/>
    <lineage>
        <taxon>Eukaryota</taxon>
        <taxon>Metazoa</taxon>
        <taxon>Ecdysozoa</taxon>
        <taxon>Arthropoda</taxon>
        <taxon>Hexapoda</taxon>
        <taxon>Insecta</taxon>
        <taxon>Pterygota</taxon>
        <taxon>Neoptera</taxon>
        <taxon>Endopterygota</taxon>
        <taxon>Lepidoptera</taxon>
        <taxon>Glossata</taxon>
        <taxon>Ditrysia</taxon>
        <taxon>Noctuoidea</taxon>
        <taxon>Noctuidae</taxon>
        <taxon>Amphipyrinae</taxon>
        <taxon>Spodoptera</taxon>
    </lineage>
</organism>
<gene>
    <name evidence="2" type="ORF">SFRICE_013482</name>
</gene>